<accession>A0ABW5PH32</accession>
<organism evidence="1 2">
    <name type="scientific">Paenibacillus gansuensis</name>
    <dbReference type="NCBI Taxonomy" id="306542"/>
    <lineage>
        <taxon>Bacteria</taxon>
        <taxon>Bacillati</taxon>
        <taxon>Bacillota</taxon>
        <taxon>Bacilli</taxon>
        <taxon>Bacillales</taxon>
        <taxon>Paenibacillaceae</taxon>
        <taxon>Paenibacillus</taxon>
    </lineage>
</organism>
<evidence type="ECO:0000313" key="1">
    <source>
        <dbReference type="EMBL" id="MFD2613819.1"/>
    </source>
</evidence>
<proteinExistence type="predicted"/>
<protein>
    <submittedName>
        <fullName evidence="1">Uncharacterized protein</fullName>
    </submittedName>
</protein>
<dbReference type="EMBL" id="JBHUME010000009">
    <property type="protein sequence ID" value="MFD2613819.1"/>
    <property type="molecule type" value="Genomic_DNA"/>
</dbReference>
<sequence length="149" mass="17334">MLPELFGIKETELFQRELTDSERRDIQILYFHKTDVVEEVEVPHVDDEGKEYTVKYSVSQNKETKVDSKRYGCNSFRNTEGKANKELFEQLLSAMGDTPMGRVRRSRQTLQQVQLQRLDDYHTLLIHQVSSQAIMQDTWQGIGLGVLLI</sequence>
<name>A0ABW5PH32_9BACL</name>
<dbReference type="RefSeq" id="WP_377604013.1">
    <property type="nucleotide sequence ID" value="NZ_JBHUME010000009.1"/>
</dbReference>
<comment type="caution">
    <text evidence="1">The sequence shown here is derived from an EMBL/GenBank/DDBJ whole genome shotgun (WGS) entry which is preliminary data.</text>
</comment>
<dbReference type="Proteomes" id="UP001597541">
    <property type="component" value="Unassembled WGS sequence"/>
</dbReference>
<keyword evidence="2" id="KW-1185">Reference proteome</keyword>
<evidence type="ECO:0000313" key="2">
    <source>
        <dbReference type="Proteomes" id="UP001597541"/>
    </source>
</evidence>
<gene>
    <name evidence="1" type="ORF">ACFSUF_15490</name>
</gene>
<reference evidence="2" key="1">
    <citation type="journal article" date="2019" name="Int. J. Syst. Evol. Microbiol.">
        <title>The Global Catalogue of Microorganisms (GCM) 10K type strain sequencing project: providing services to taxonomists for standard genome sequencing and annotation.</title>
        <authorList>
            <consortium name="The Broad Institute Genomics Platform"/>
            <consortium name="The Broad Institute Genome Sequencing Center for Infectious Disease"/>
            <person name="Wu L."/>
            <person name="Ma J."/>
        </authorList>
    </citation>
    <scope>NUCLEOTIDE SEQUENCE [LARGE SCALE GENOMIC DNA]</scope>
    <source>
        <strain evidence="2">KCTC 3950</strain>
    </source>
</reference>